<accession>A0A0C9TLK4</accession>
<evidence type="ECO:0000313" key="2">
    <source>
        <dbReference type="EMBL" id="KIJ30778.1"/>
    </source>
</evidence>
<name>A0A0C9TLK4_SPHS4</name>
<dbReference type="Proteomes" id="UP000054279">
    <property type="component" value="Unassembled WGS sequence"/>
</dbReference>
<dbReference type="AlphaFoldDB" id="A0A0C9TLK4"/>
<evidence type="ECO:0000313" key="3">
    <source>
        <dbReference type="Proteomes" id="UP000054279"/>
    </source>
</evidence>
<feature type="compositionally biased region" description="Polar residues" evidence="1">
    <location>
        <begin position="604"/>
        <end position="614"/>
    </location>
</feature>
<gene>
    <name evidence="2" type="ORF">M422DRAFT_53595</name>
</gene>
<protein>
    <submittedName>
        <fullName evidence="2">Uncharacterized protein</fullName>
    </submittedName>
</protein>
<dbReference type="EMBL" id="KN837254">
    <property type="protein sequence ID" value="KIJ30778.1"/>
    <property type="molecule type" value="Genomic_DNA"/>
</dbReference>
<feature type="region of interest" description="Disordered" evidence="1">
    <location>
        <begin position="578"/>
        <end position="639"/>
    </location>
</feature>
<feature type="region of interest" description="Disordered" evidence="1">
    <location>
        <begin position="707"/>
        <end position="770"/>
    </location>
</feature>
<feature type="region of interest" description="Disordered" evidence="1">
    <location>
        <begin position="484"/>
        <end position="526"/>
    </location>
</feature>
<evidence type="ECO:0000256" key="1">
    <source>
        <dbReference type="SAM" id="MobiDB-lite"/>
    </source>
</evidence>
<proteinExistence type="predicted"/>
<sequence>MLLLACINILTYNYCQNNGDFMRDVYDSLGWGNHKVGTSSQPWNIFSRFAKHEVADLLVQQHPNAASMSKKEQGTVHAAITNKLCKQYEDLHGGTAAFDKWLLKWDGKNPVEIKSHRPMNVGKLQDKLLETVNKATEYIRCNGRIADIEAIVFAWSVNPYANPAETAIVSTMSPDISNVLVNMGFRIPVLISHALQAHMQFKGVVLYMNTLSKIVEGITEKIPDMIPTNTSKASQQAATTPQQDTGAPFQLLPSAGVVQQACQQSKGGEPQPNIKLDEGDIHDIAVIEVYSKIMILMDCLRSWVVGMFYDFLVMTIGLSPATKLWKKEDYKAYAESHQKKMPAFLIKSFFPILFNGGYHIENWPVNAPVVKDLKNHGLASPQHWSHAAHVTLALQYCHPKEHCRLHLVCCSQDMVAEPFIKWALGANGRPVTDPMDFKRAGFPLRSVADCHCNLHQGAGEHHTRYFTWDEVLDWRNKKKGVVAQTASPEPQDPILGPTLVTALPPVPATRANTEKGKGKGKAPGSTTVAGISSAVLQPPTVPATTALNTVTATAPKEMRVIGTPVAAATVSRRVKAATAATSKPAKPAAATSFKSAAAPAPKMTSATQAATDAENNAAGPKLRPKPRPIGVAAQKRKHSALEDIPEDTTMEGVEDGPVRLTRGAAAAAKATESAKQTTTPMEVVIPMDPTKVTDGEREAKCTRIGTADMAAPTNPPPKVSVGAQSGRKTAMAPPPRLGSVAGSDISSGVQGGPASITQASLNPPPTGGDPQPLAPNAMQVFNGPATTSAVDRGKAMKKPKIWSDMEGMVEWASSLMARAQTRWAKL</sequence>
<keyword evidence="3" id="KW-1185">Reference proteome</keyword>
<reference evidence="2 3" key="1">
    <citation type="submission" date="2014-06" db="EMBL/GenBank/DDBJ databases">
        <title>Evolutionary Origins and Diversification of the Mycorrhizal Mutualists.</title>
        <authorList>
            <consortium name="DOE Joint Genome Institute"/>
            <consortium name="Mycorrhizal Genomics Consortium"/>
            <person name="Kohler A."/>
            <person name="Kuo A."/>
            <person name="Nagy L.G."/>
            <person name="Floudas D."/>
            <person name="Copeland A."/>
            <person name="Barry K.W."/>
            <person name="Cichocki N."/>
            <person name="Veneault-Fourrey C."/>
            <person name="LaButti K."/>
            <person name="Lindquist E.A."/>
            <person name="Lipzen A."/>
            <person name="Lundell T."/>
            <person name="Morin E."/>
            <person name="Murat C."/>
            <person name="Riley R."/>
            <person name="Ohm R."/>
            <person name="Sun H."/>
            <person name="Tunlid A."/>
            <person name="Henrissat B."/>
            <person name="Grigoriev I.V."/>
            <person name="Hibbett D.S."/>
            <person name="Martin F."/>
        </authorList>
    </citation>
    <scope>NUCLEOTIDE SEQUENCE [LARGE SCALE GENOMIC DNA]</scope>
    <source>
        <strain evidence="2 3">SS14</strain>
    </source>
</reference>
<dbReference type="HOGENOM" id="CLU_342946_0_0_1"/>
<organism evidence="2 3">
    <name type="scientific">Sphaerobolus stellatus (strain SS14)</name>
    <dbReference type="NCBI Taxonomy" id="990650"/>
    <lineage>
        <taxon>Eukaryota</taxon>
        <taxon>Fungi</taxon>
        <taxon>Dikarya</taxon>
        <taxon>Basidiomycota</taxon>
        <taxon>Agaricomycotina</taxon>
        <taxon>Agaricomycetes</taxon>
        <taxon>Phallomycetidae</taxon>
        <taxon>Geastrales</taxon>
        <taxon>Sphaerobolaceae</taxon>
        <taxon>Sphaerobolus</taxon>
    </lineage>
</organism>
<feature type="compositionally biased region" description="Low complexity" evidence="1">
    <location>
        <begin position="578"/>
        <end position="602"/>
    </location>
</feature>